<dbReference type="PANTHER" id="PTHR30576">
    <property type="entry name" value="COLANIC BIOSYNTHESIS UDP-GLUCOSE LIPID CARRIER TRANSFERASE"/>
    <property type="match status" value="1"/>
</dbReference>
<dbReference type="GO" id="GO:0016780">
    <property type="term" value="F:phosphotransferase activity, for other substituted phosphate groups"/>
    <property type="evidence" value="ECO:0007669"/>
    <property type="project" value="TreeGrafter"/>
</dbReference>
<dbReference type="Proteomes" id="UP000217838">
    <property type="component" value="Unassembled WGS sequence"/>
</dbReference>
<evidence type="ECO:0000256" key="2">
    <source>
        <dbReference type="ARBA" id="ARBA00006464"/>
    </source>
</evidence>
<dbReference type="PANTHER" id="PTHR30576:SF4">
    <property type="entry name" value="UNDECAPRENYL-PHOSPHATE GALACTOSE PHOSPHOTRANSFERASE"/>
    <property type="match status" value="1"/>
</dbReference>
<dbReference type="EMBL" id="NVUU01000110">
    <property type="protein sequence ID" value="PCI92333.1"/>
    <property type="molecule type" value="Genomic_DNA"/>
</dbReference>
<dbReference type="InterPro" id="IPR003362">
    <property type="entry name" value="Bact_transf"/>
</dbReference>
<evidence type="ECO:0000313" key="10">
    <source>
        <dbReference type="EMBL" id="PCI92333.1"/>
    </source>
</evidence>
<comment type="similarity">
    <text evidence="2">Belongs to the bacterial sugar transferase family.</text>
</comment>
<dbReference type="GO" id="GO:0005886">
    <property type="term" value="C:plasma membrane"/>
    <property type="evidence" value="ECO:0007669"/>
    <property type="project" value="UniProtKB-SubCell"/>
</dbReference>
<evidence type="ECO:0000256" key="6">
    <source>
        <dbReference type="ARBA" id="ARBA00022989"/>
    </source>
</evidence>
<evidence type="ECO:0000256" key="8">
    <source>
        <dbReference type="SAM" id="Phobius"/>
    </source>
</evidence>
<keyword evidence="5 8" id="KW-0812">Transmembrane</keyword>
<comment type="caution">
    <text evidence="10">The sequence shown here is derived from an EMBL/GenBank/DDBJ whole genome shotgun (WGS) entry which is preliminary data.</text>
</comment>
<proteinExistence type="inferred from homology"/>
<dbReference type="Pfam" id="PF02397">
    <property type="entry name" value="Bac_transf"/>
    <property type="match status" value="1"/>
</dbReference>
<gene>
    <name evidence="10" type="ORF">COB11_07635</name>
</gene>
<keyword evidence="7 8" id="KW-0472">Membrane</keyword>
<evidence type="ECO:0000313" key="11">
    <source>
        <dbReference type="Proteomes" id="UP000217838"/>
    </source>
</evidence>
<comment type="subcellular location">
    <subcellularLocation>
        <location evidence="1">Cell membrane</location>
    </subcellularLocation>
</comment>
<evidence type="ECO:0000259" key="9">
    <source>
        <dbReference type="Pfam" id="PF02397"/>
    </source>
</evidence>
<reference evidence="11" key="1">
    <citation type="submission" date="2017-08" db="EMBL/GenBank/DDBJ databases">
        <title>A dynamic microbial community with high functional redundancy inhabits the cold, oxic subseafloor aquifer.</title>
        <authorList>
            <person name="Tully B.J."/>
            <person name="Wheat C.G."/>
            <person name="Glazer B.T."/>
            <person name="Huber J.A."/>
        </authorList>
    </citation>
    <scope>NUCLEOTIDE SEQUENCE [LARGE SCALE GENOMIC DNA]</scope>
</reference>
<protein>
    <submittedName>
        <fullName evidence="10">Exopolysaccharide biosynthesis protein</fullName>
    </submittedName>
</protein>
<organism evidence="10 11">
    <name type="scientific">Aerophobetes bacterium</name>
    <dbReference type="NCBI Taxonomy" id="2030807"/>
    <lineage>
        <taxon>Bacteria</taxon>
        <taxon>Candidatus Aerophobota</taxon>
    </lineage>
</organism>
<keyword evidence="4" id="KW-0808">Transferase</keyword>
<keyword evidence="3" id="KW-1003">Cell membrane</keyword>
<evidence type="ECO:0000256" key="3">
    <source>
        <dbReference type="ARBA" id="ARBA00022475"/>
    </source>
</evidence>
<name>A0A2A4YC27_UNCAE</name>
<evidence type="ECO:0000256" key="5">
    <source>
        <dbReference type="ARBA" id="ARBA00022692"/>
    </source>
</evidence>
<dbReference type="AlphaFoldDB" id="A0A2A4YC27"/>
<evidence type="ECO:0000256" key="1">
    <source>
        <dbReference type="ARBA" id="ARBA00004236"/>
    </source>
</evidence>
<accession>A0A2A4YC27</accession>
<evidence type="ECO:0000256" key="4">
    <source>
        <dbReference type="ARBA" id="ARBA00022679"/>
    </source>
</evidence>
<sequence>MEKTLQQETPSLYPICKRCFDVIFSICVLTFLSPLLLFIAFLIKVSSKGNVLYSSVRIGKDYKKIYCLKFRTMYVDADERLGSLLEKCPKLKDEWQRYQKLKKDPRVTFIGRILRKTSLDEFPQFFDVIKGDLSVVGPRPFCENQIDDYLGSKAPKFLSIKPGITGIWQVSGRNLLTFKERMILEEAYIENLSFYQDLWIILKTVPAVIFPKGAF</sequence>
<evidence type="ECO:0000256" key="7">
    <source>
        <dbReference type="ARBA" id="ARBA00023136"/>
    </source>
</evidence>
<feature type="domain" description="Bacterial sugar transferase" evidence="9">
    <location>
        <begin position="17"/>
        <end position="209"/>
    </location>
</feature>
<feature type="transmembrane region" description="Helical" evidence="8">
    <location>
        <begin position="22"/>
        <end position="43"/>
    </location>
</feature>
<keyword evidence="6 8" id="KW-1133">Transmembrane helix</keyword>